<protein>
    <submittedName>
        <fullName evidence="1">Uncharacterized protein</fullName>
    </submittedName>
</protein>
<accession>A0ABN1W9L7</accession>
<dbReference type="EMBL" id="BAAALF010000058">
    <property type="protein sequence ID" value="GAA1241955.1"/>
    <property type="molecule type" value="Genomic_DNA"/>
</dbReference>
<evidence type="ECO:0000313" key="1">
    <source>
        <dbReference type="EMBL" id="GAA1241955.1"/>
    </source>
</evidence>
<dbReference type="RefSeq" id="WP_344442688.1">
    <property type="nucleotide sequence ID" value="NZ_BAAALF010000058.1"/>
</dbReference>
<keyword evidence="2" id="KW-1185">Reference proteome</keyword>
<reference evidence="1 2" key="1">
    <citation type="journal article" date="2019" name="Int. J. Syst. Evol. Microbiol.">
        <title>The Global Catalogue of Microorganisms (GCM) 10K type strain sequencing project: providing services to taxonomists for standard genome sequencing and annotation.</title>
        <authorList>
            <consortium name="The Broad Institute Genomics Platform"/>
            <consortium name="The Broad Institute Genome Sequencing Center for Infectious Disease"/>
            <person name="Wu L."/>
            <person name="Ma J."/>
        </authorList>
    </citation>
    <scope>NUCLEOTIDE SEQUENCE [LARGE SCALE GENOMIC DNA]</scope>
    <source>
        <strain evidence="1 2">JCM 13004</strain>
    </source>
</reference>
<sequence>MPAGKWSASTCWPTTESGVLVKVPAVLRPVALSEVRPSVQTTSTRPVTIHTLRARRLIQTPTCAQRPVRVGSVVP</sequence>
<dbReference type="Proteomes" id="UP001500037">
    <property type="component" value="Unassembled WGS sequence"/>
</dbReference>
<organism evidence="1 2">
    <name type="scientific">Kitasatospora nipponensis</name>
    <dbReference type="NCBI Taxonomy" id="258049"/>
    <lineage>
        <taxon>Bacteria</taxon>
        <taxon>Bacillati</taxon>
        <taxon>Actinomycetota</taxon>
        <taxon>Actinomycetes</taxon>
        <taxon>Kitasatosporales</taxon>
        <taxon>Streptomycetaceae</taxon>
        <taxon>Kitasatospora</taxon>
    </lineage>
</organism>
<gene>
    <name evidence="1" type="ORF">GCM10009665_35860</name>
</gene>
<evidence type="ECO:0000313" key="2">
    <source>
        <dbReference type="Proteomes" id="UP001500037"/>
    </source>
</evidence>
<comment type="caution">
    <text evidence="1">The sequence shown here is derived from an EMBL/GenBank/DDBJ whole genome shotgun (WGS) entry which is preliminary data.</text>
</comment>
<name>A0ABN1W9L7_9ACTN</name>
<proteinExistence type="predicted"/>